<organism evidence="9 10">
    <name type="scientific">Chroogloeocystis siderophila 5.2 s.c.1</name>
    <dbReference type="NCBI Taxonomy" id="247279"/>
    <lineage>
        <taxon>Bacteria</taxon>
        <taxon>Bacillati</taxon>
        <taxon>Cyanobacteriota</taxon>
        <taxon>Cyanophyceae</taxon>
        <taxon>Oscillatoriophycideae</taxon>
        <taxon>Chroococcales</taxon>
        <taxon>Chroococcaceae</taxon>
        <taxon>Chroogloeocystis</taxon>
    </lineage>
</organism>
<reference evidence="9 10" key="1">
    <citation type="submission" date="2016-11" db="EMBL/GenBank/DDBJ databases">
        <title>Draft Genome Sequences of Nine Cyanobacterial Strains from Diverse Habitats.</title>
        <authorList>
            <person name="Zhu T."/>
            <person name="Hou S."/>
            <person name="Lu X."/>
            <person name="Hess W.R."/>
        </authorList>
    </citation>
    <scope>NUCLEOTIDE SEQUENCE [LARGE SCALE GENOMIC DNA]</scope>
    <source>
        <strain evidence="9 10">5.2 s.c.1</strain>
    </source>
</reference>
<feature type="transmembrane region" description="Helical" evidence="8">
    <location>
        <begin position="234"/>
        <end position="259"/>
    </location>
</feature>
<evidence type="ECO:0000313" key="10">
    <source>
        <dbReference type="Proteomes" id="UP000185984"/>
    </source>
</evidence>
<evidence type="ECO:0000256" key="5">
    <source>
        <dbReference type="ARBA" id="ARBA00022692"/>
    </source>
</evidence>
<dbReference type="Gene3D" id="1.20.1530.20">
    <property type="match status" value="1"/>
</dbReference>
<dbReference type="GO" id="GO:0005886">
    <property type="term" value="C:plasma membrane"/>
    <property type="evidence" value="ECO:0007669"/>
    <property type="project" value="UniProtKB-SubCell"/>
</dbReference>
<evidence type="ECO:0000256" key="4">
    <source>
        <dbReference type="ARBA" id="ARBA00022475"/>
    </source>
</evidence>
<dbReference type="GO" id="GO:0055085">
    <property type="term" value="P:transmembrane transport"/>
    <property type="evidence" value="ECO:0007669"/>
    <property type="project" value="InterPro"/>
</dbReference>
<feature type="transmembrane region" description="Helical" evidence="8">
    <location>
        <begin position="38"/>
        <end position="54"/>
    </location>
</feature>
<keyword evidence="5 8" id="KW-0812">Transmembrane</keyword>
<protein>
    <submittedName>
        <fullName evidence="9">Transporter</fullName>
    </submittedName>
</protein>
<evidence type="ECO:0000313" key="9">
    <source>
        <dbReference type="EMBL" id="OKH26288.1"/>
    </source>
</evidence>
<keyword evidence="3" id="KW-0813">Transport</keyword>
<gene>
    <name evidence="9" type="ORF">NIES1031_10950</name>
</gene>
<dbReference type="RefSeq" id="WP_073549436.1">
    <property type="nucleotide sequence ID" value="NZ_CAWMVK010000042.1"/>
</dbReference>
<feature type="transmembrane region" description="Helical" evidence="8">
    <location>
        <begin position="106"/>
        <end position="127"/>
    </location>
</feature>
<proteinExistence type="inferred from homology"/>
<feature type="transmembrane region" description="Helical" evidence="8">
    <location>
        <begin position="60"/>
        <end position="85"/>
    </location>
</feature>
<dbReference type="PANTHER" id="PTHR36838:SF1">
    <property type="entry name" value="SLR1864 PROTEIN"/>
    <property type="match status" value="1"/>
</dbReference>
<keyword evidence="6 8" id="KW-1133">Transmembrane helix</keyword>
<evidence type="ECO:0000256" key="8">
    <source>
        <dbReference type="SAM" id="Phobius"/>
    </source>
</evidence>
<comment type="similarity">
    <text evidence="2">Belongs to the auxin efflux carrier (TC 2.A.69) family.</text>
</comment>
<keyword evidence="10" id="KW-1185">Reference proteome</keyword>
<evidence type="ECO:0000256" key="6">
    <source>
        <dbReference type="ARBA" id="ARBA00022989"/>
    </source>
</evidence>
<dbReference type="OrthoDB" id="419762at2"/>
<dbReference type="STRING" id="247279.NIES1031_10950"/>
<keyword evidence="4" id="KW-1003">Cell membrane</keyword>
<feature type="transmembrane region" description="Helical" evidence="8">
    <location>
        <begin position="265"/>
        <end position="282"/>
    </location>
</feature>
<dbReference type="EMBL" id="MRCC01000008">
    <property type="protein sequence ID" value="OKH26288.1"/>
    <property type="molecule type" value="Genomic_DNA"/>
</dbReference>
<comment type="subcellular location">
    <subcellularLocation>
        <location evidence="1">Cell membrane</location>
        <topology evidence="1">Multi-pass membrane protein</topology>
    </subcellularLocation>
</comment>
<feature type="transmembrane region" description="Helical" evidence="8">
    <location>
        <begin position="201"/>
        <end position="222"/>
    </location>
</feature>
<evidence type="ECO:0000256" key="3">
    <source>
        <dbReference type="ARBA" id="ARBA00022448"/>
    </source>
</evidence>
<evidence type="ECO:0000256" key="1">
    <source>
        <dbReference type="ARBA" id="ARBA00004651"/>
    </source>
</evidence>
<dbReference type="InterPro" id="IPR004776">
    <property type="entry name" value="Mem_transp_PIN-like"/>
</dbReference>
<dbReference type="InterPro" id="IPR038770">
    <property type="entry name" value="Na+/solute_symporter_sf"/>
</dbReference>
<dbReference type="PANTHER" id="PTHR36838">
    <property type="entry name" value="AUXIN EFFLUX CARRIER FAMILY PROTEIN"/>
    <property type="match status" value="1"/>
</dbReference>
<dbReference type="Proteomes" id="UP000185984">
    <property type="component" value="Unassembled WGS sequence"/>
</dbReference>
<name>A0A1U7HRW1_9CHRO</name>
<feature type="transmembrane region" description="Helical" evidence="8">
    <location>
        <begin position="291"/>
        <end position="313"/>
    </location>
</feature>
<feature type="transmembrane region" description="Helical" evidence="8">
    <location>
        <begin position="6"/>
        <end position="26"/>
    </location>
</feature>
<dbReference type="AlphaFoldDB" id="A0A1U7HRW1"/>
<comment type="caution">
    <text evidence="9">The sequence shown here is derived from an EMBL/GenBank/DDBJ whole genome shotgun (WGS) entry which is preliminary data.</text>
</comment>
<keyword evidence="7 8" id="KW-0472">Membrane</keyword>
<feature type="transmembrane region" description="Helical" evidence="8">
    <location>
        <begin position="133"/>
        <end position="159"/>
    </location>
</feature>
<accession>A0A1U7HRW1</accession>
<dbReference type="Pfam" id="PF03547">
    <property type="entry name" value="Mem_trans"/>
    <property type="match status" value="1"/>
</dbReference>
<sequence length="315" mass="34721">MTQTLFDAYFPLILWTSLGLLCFRFLPQTLPRLLGRSLYWVGIPIEILALARQTDFSQSIALPPFITFTALLLGLGVAVLCLKIIQRLAFLPMAAALNSPAIQGSFILAAVLGNTGFVGLAIAPAFIDHTYLNWIVFYSLTHNLIGTYGFGVFIASYFARETHQNHWWVQLRDVFTVPTLWTFVLGYLTRDIELPALVESGLQASIGIVIPAAFLLTGMRLAQLRGWKSLKLAVMPAMLKVVVIPGLVGILTTLCLGLSGDRRLAMVLMSGMPSAFAGLIFAEEYNLERELVASCIVVSTVLLLLVLPLWLFLFQ</sequence>
<evidence type="ECO:0000256" key="2">
    <source>
        <dbReference type="ARBA" id="ARBA00010145"/>
    </source>
</evidence>
<evidence type="ECO:0000256" key="7">
    <source>
        <dbReference type="ARBA" id="ARBA00023136"/>
    </source>
</evidence>